<proteinExistence type="predicted"/>
<protein>
    <submittedName>
        <fullName evidence="1">Uncharacterized protein</fullName>
    </submittedName>
</protein>
<comment type="caution">
    <text evidence="1">The sequence shown here is derived from an EMBL/GenBank/DDBJ whole genome shotgun (WGS) entry which is preliminary data.</text>
</comment>
<sequence length="44" mass="4584">MPAKLPTTPATDSATPAETPVIASGSSLSTLLVAVFRVQTVDWR</sequence>
<dbReference type="AlphaFoldDB" id="A0A9Q0RXW0"/>
<organism evidence="1 2">
    <name type="scientific">Pseudolycoriella hygida</name>
    <dbReference type="NCBI Taxonomy" id="35572"/>
    <lineage>
        <taxon>Eukaryota</taxon>
        <taxon>Metazoa</taxon>
        <taxon>Ecdysozoa</taxon>
        <taxon>Arthropoda</taxon>
        <taxon>Hexapoda</taxon>
        <taxon>Insecta</taxon>
        <taxon>Pterygota</taxon>
        <taxon>Neoptera</taxon>
        <taxon>Endopterygota</taxon>
        <taxon>Diptera</taxon>
        <taxon>Nematocera</taxon>
        <taxon>Sciaroidea</taxon>
        <taxon>Sciaridae</taxon>
        <taxon>Pseudolycoriella</taxon>
    </lineage>
</organism>
<dbReference type="EMBL" id="WJQU01000004">
    <property type="protein sequence ID" value="KAJ6636476.1"/>
    <property type="molecule type" value="Genomic_DNA"/>
</dbReference>
<gene>
    <name evidence="1" type="ORF">Bhyg_15066</name>
</gene>
<evidence type="ECO:0000313" key="2">
    <source>
        <dbReference type="Proteomes" id="UP001151699"/>
    </source>
</evidence>
<dbReference type="Proteomes" id="UP001151699">
    <property type="component" value="Chromosome C"/>
</dbReference>
<reference evidence="1" key="1">
    <citation type="submission" date="2022-07" db="EMBL/GenBank/DDBJ databases">
        <authorList>
            <person name="Trinca V."/>
            <person name="Uliana J.V.C."/>
            <person name="Torres T.T."/>
            <person name="Ward R.J."/>
            <person name="Monesi N."/>
        </authorList>
    </citation>
    <scope>NUCLEOTIDE SEQUENCE</scope>
    <source>
        <strain evidence="1">HSMRA1968</strain>
        <tissue evidence="1">Whole embryos</tissue>
    </source>
</reference>
<evidence type="ECO:0000313" key="1">
    <source>
        <dbReference type="EMBL" id="KAJ6636476.1"/>
    </source>
</evidence>
<feature type="non-terminal residue" evidence="1">
    <location>
        <position position="44"/>
    </location>
</feature>
<keyword evidence="2" id="KW-1185">Reference proteome</keyword>
<accession>A0A9Q0RXW0</accession>
<name>A0A9Q0RXW0_9DIPT</name>